<dbReference type="InterPro" id="IPR013120">
    <property type="entry name" value="FAR_NAD-bd"/>
</dbReference>
<keyword evidence="1" id="KW-0560">Oxidoreductase</keyword>
<dbReference type="PANTHER" id="PTHR11011:SF45">
    <property type="entry name" value="FATTY ACYL-COA REDUCTASE CG8306-RELATED"/>
    <property type="match status" value="1"/>
</dbReference>
<name>A0ABR2YL59_9CHLO</name>
<dbReference type="InterPro" id="IPR036291">
    <property type="entry name" value="NAD(P)-bd_dom_sf"/>
</dbReference>
<gene>
    <name evidence="3" type="ORF">WJX75_006988</name>
</gene>
<keyword evidence="1" id="KW-0472">Membrane</keyword>
<keyword evidence="1" id="KW-0444">Lipid biosynthesis</keyword>
<dbReference type="EC" id="1.2.1.84" evidence="1"/>
<protein>
    <recommendedName>
        <fullName evidence="1">Fatty acyl-CoA reductase</fullName>
        <ecNumber evidence="1">1.2.1.84</ecNumber>
    </recommendedName>
</protein>
<evidence type="ECO:0000313" key="4">
    <source>
        <dbReference type="Proteomes" id="UP001491310"/>
    </source>
</evidence>
<comment type="caution">
    <text evidence="3">The sequence shown here is derived from an EMBL/GenBank/DDBJ whole genome shotgun (WGS) entry which is preliminary data.</text>
</comment>
<feature type="transmembrane region" description="Helical" evidence="1">
    <location>
        <begin position="36"/>
        <end position="57"/>
    </location>
</feature>
<keyword evidence="1" id="KW-0812">Transmembrane</keyword>
<sequence length="513" mass="56616">MGKSKSKDYLEDVVTPPCARARAPATAEQKSLSVRLAFSGATVFMTGALGFVGSVTLEQLLRTCPDVRKVILLVRSKKGQSGEHRLEHLLHGRPLFRGVCVNGRVSDAISAKLEVLEGDLSMPDCGLTQRQLALLRAEVDWVIHTAASISFFDHIHVLLEQNYSATKRVAELAEGMLRLRGFVHVSTAYVNAHQPKGSHIEEDIYPLRLNSGQTLLHDSLAAELAGLPHAKAERKAQAVQRKVGHPNNYTLTKHMAECLLADAHAAGRMRVAIVRPSVIGSIAYSPLPGYFGNSAGVPSAILAFSSGMARFACHDPANVFDCIPCDVVASVVILSASALHTAPGEAQLLILHAASSTTNTVRYSDLYMSTVLPYWQSNPPRYRLSSKPYKAVGANNSYLPEDSLTFKRLQLRQGLRLRAVAVGLRLAGRRKVADRVLSGWKLWKLYNTTSMDFHLFFCSHNTEQLHGRLTESEHSLFKPLWQAPDDNWEKYMLVYMAAIRDRFYPAPKQAEAK</sequence>
<comment type="similarity">
    <text evidence="1">Belongs to the fatty acyl-CoA reductase family.</text>
</comment>
<dbReference type="Pfam" id="PF07993">
    <property type="entry name" value="NAD_binding_4"/>
    <property type="match status" value="1"/>
</dbReference>
<keyword evidence="4" id="KW-1185">Reference proteome</keyword>
<feature type="domain" description="Thioester reductase (TE)" evidence="2">
    <location>
        <begin position="46"/>
        <end position="331"/>
    </location>
</feature>
<comment type="function">
    <text evidence="1">Catalyzes the reduction of fatty acyl-CoA to fatty alcohols.</text>
</comment>
<organism evidence="3 4">
    <name type="scientific">Coccomyxa subellipsoidea</name>
    <dbReference type="NCBI Taxonomy" id="248742"/>
    <lineage>
        <taxon>Eukaryota</taxon>
        <taxon>Viridiplantae</taxon>
        <taxon>Chlorophyta</taxon>
        <taxon>core chlorophytes</taxon>
        <taxon>Trebouxiophyceae</taxon>
        <taxon>Trebouxiophyceae incertae sedis</taxon>
        <taxon>Coccomyxaceae</taxon>
        <taxon>Coccomyxa</taxon>
    </lineage>
</organism>
<keyword evidence="1" id="KW-0521">NADP</keyword>
<dbReference type="EMBL" id="JALJOT010000009">
    <property type="protein sequence ID" value="KAK9907611.1"/>
    <property type="molecule type" value="Genomic_DNA"/>
</dbReference>
<dbReference type="SUPFAM" id="SSF51735">
    <property type="entry name" value="NAD(P)-binding Rossmann-fold domains"/>
    <property type="match status" value="1"/>
</dbReference>
<reference evidence="3 4" key="1">
    <citation type="journal article" date="2024" name="Nat. Commun.">
        <title>Phylogenomics reveals the evolutionary origins of lichenization in chlorophyte algae.</title>
        <authorList>
            <person name="Puginier C."/>
            <person name="Libourel C."/>
            <person name="Otte J."/>
            <person name="Skaloud P."/>
            <person name="Haon M."/>
            <person name="Grisel S."/>
            <person name="Petersen M."/>
            <person name="Berrin J.G."/>
            <person name="Delaux P.M."/>
            <person name="Dal Grande F."/>
            <person name="Keller J."/>
        </authorList>
    </citation>
    <scope>NUCLEOTIDE SEQUENCE [LARGE SCALE GENOMIC DNA]</scope>
    <source>
        <strain evidence="3 4">SAG 216-7</strain>
    </source>
</reference>
<dbReference type="Proteomes" id="UP001491310">
    <property type="component" value="Unassembled WGS sequence"/>
</dbReference>
<proteinExistence type="inferred from homology"/>
<dbReference type="PANTHER" id="PTHR11011">
    <property type="entry name" value="MALE STERILITY PROTEIN 2-RELATED"/>
    <property type="match status" value="1"/>
</dbReference>
<comment type="catalytic activity">
    <reaction evidence="1">
        <text>a long-chain fatty acyl-CoA + 2 NADPH + 2 H(+) = a long-chain primary fatty alcohol + 2 NADP(+) + CoA</text>
        <dbReference type="Rhea" id="RHEA:52716"/>
        <dbReference type="ChEBI" id="CHEBI:15378"/>
        <dbReference type="ChEBI" id="CHEBI:57287"/>
        <dbReference type="ChEBI" id="CHEBI:57783"/>
        <dbReference type="ChEBI" id="CHEBI:58349"/>
        <dbReference type="ChEBI" id="CHEBI:77396"/>
        <dbReference type="ChEBI" id="CHEBI:83139"/>
        <dbReference type="EC" id="1.2.1.84"/>
    </reaction>
</comment>
<evidence type="ECO:0000259" key="2">
    <source>
        <dbReference type="Pfam" id="PF07993"/>
    </source>
</evidence>
<keyword evidence="1" id="KW-1133">Transmembrane helix</keyword>
<keyword evidence="1" id="KW-0443">Lipid metabolism</keyword>
<evidence type="ECO:0000256" key="1">
    <source>
        <dbReference type="RuleBase" id="RU363097"/>
    </source>
</evidence>
<evidence type="ECO:0000313" key="3">
    <source>
        <dbReference type="EMBL" id="KAK9907611.1"/>
    </source>
</evidence>
<dbReference type="Gene3D" id="3.40.50.720">
    <property type="entry name" value="NAD(P)-binding Rossmann-like Domain"/>
    <property type="match status" value="1"/>
</dbReference>
<accession>A0ABR2YL59</accession>
<dbReference type="InterPro" id="IPR026055">
    <property type="entry name" value="FAR"/>
</dbReference>